<gene>
    <name evidence="9" type="ORF">P4T90_18970</name>
</gene>
<evidence type="ECO:0000256" key="3">
    <source>
        <dbReference type="ARBA" id="ARBA00022692"/>
    </source>
</evidence>
<dbReference type="EMBL" id="JARMAB010000030">
    <property type="protein sequence ID" value="MED1205134.1"/>
    <property type="molecule type" value="Genomic_DNA"/>
</dbReference>
<dbReference type="PANTHER" id="PTHR43731:SF14">
    <property type="entry name" value="PRESENILIN-ASSOCIATED RHOMBOID-LIKE PROTEIN, MITOCHONDRIAL"/>
    <property type="match status" value="1"/>
</dbReference>
<dbReference type="Gene3D" id="1.20.1540.10">
    <property type="entry name" value="Rhomboid-like"/>
    <property type="match status" value="1"/>
</dbReference>
<keyword evidence="6 7" id="KW-0472">Membrane</keyword>
<evidence type="ECO:0000313" key="9">
    <source>
        <dbReference type="EMBL" id="MED1205134.1"/>
    </source>
</evidence>
<dbReference type="InterPro" id="IPR035952">
    <property type="entry name" value="Rhomboid-like_sf"/>
</dbReference>
<dbReference type="SUPFAM" id="SSF144091">
    <property type="entry name" value="Rhomboid-like"/>
    <property type="match status" value="1"/>
</dbReference>
<keyword evidence="3 7" id="KW-0812">Transmembrane</keyword>
<evidence type="ECO:0000313" key="10">
    <source>
        <dbReference type="Proteomes" id="UP001341444"/>
    </source>
</evidence>
<feature type="transmembrane region" description="Helical" evidence="7">
    <location>
        <begin position="233"/>
        <end position="253"/>
    </location>
</feature>
<feature type="transmembrane region" description="Helical" evidence="7">
    <location>
        <begin position="183"/>
        <end position="203"/>
    </location>
</feature>
<feature type="transmembrane region" description="Helical" evidence="7">
    <location>
        <begin position="289"/>
        <end position="309"/>
    </location>
</feature>
<proteinExistence type="inferred from homology"/>
<evidence type="ECO:0000256" key="2">
    <source>
        <dbReference type="ARBA" id="ARBA00009045"/>
    </source>
</evidence>
<keyword evidence="4" id="KW-0378">Hydrolase</keyword>
<evidence type="ECO:0000256" key="1">
    <source>
        <dbReference type="ARBA" id="ARBA00004141"/>
    </source>
</evidence>
<keyword evidence="10" id="KW-1185">Reference proteome</keyword>
<dbReference type="Proteomes" id="UP001341444">
    <property type="component" value="Unassembled WGS sequence"/>
</dbReference>
<comment type="subcellular location">
    <subcellularLocation>
        <location evidence="1">Membrane</location>
        <topology evidence="1">Multi-pass membrane protein</topology>
    </subcellularLocation>
</comment>
<reference evidence="9 10" key="1">
    <citation type="submission" date="2023-03" db="EMBL/GenBank/DDBJ databases">
        <title>Bacillus Genome Sequencing.</title>
        <authorList>
            <person name="Dunlap C."/>
        </authorList>
    </citation>
    <scope>NUCLEOTIDE SEQUENCE [LARGE SCALE GENOMIC DNA]</scope>
    <source>
        <strain evidence="9 10">B-23453</strain>
    </source>
</reference>
<sequence>MENRQVDFLFWRIVHYFIIEKEYRLIQMSEDQQEIWLENQSNRNAQMVRILRYDLDWGNWMKRDIQQIGVQAENIRRHFGKRDFQMLNLYVSMYPPVDDFEDTLKQPLELDKGRTRVHSILFASDRLSESTKRLSILMKDQLAFSLKENYEDIDIQMIKRTALSHAANQVQEERQLFEFGKPLFTYIFLFIQVVVYFSMTVAGGDTTQNLIRFGAKVNPLIIDGQWWRFFTPIFLHVSIIHLLMNSLALYYLGPTIEKIFGRSRFLWIYLFAGFTGSLASFLFSNSISAGASGAIFGCFGALLYLGAVYPKLFFRTMGRDVIVVIIINLVFGFTAGGIDNFGHIGGLAGGFLAAAIVHFPKKRKLSTQLAALVITGVITLWMLFIGYHGAANTL</sequence>
<keyword evidence="9" id="KW-0645">Protease</keyword>
<comment type="caution">
    <text evidence="9">The sequence shown here is derived from an EMBL/GenBank/DDBJ whole genome shotgun (WGS) entry which is preliminary data.</text>
</comment>
<dbReference type="GO" id="GO:0008233">
    <property type="term" value="F:peptidase activity"/>
    <property type="evidence" value="ECO:0007669"/>
    <property type="project" value="UniProtKB-KW"/>
</dbReference>
<evidence type="ECO:0000256" key="5">
    <source>
        <dbReference type="ARBA" id="ARBA00022989"/>
    </source>
</evidence>
<feature type="transmembrane region" description="Helical" evidence="7">
    <location>
        <begin position="344"/>
        <end position="360"/>
    </location>
</feature>
<dbReference type="InterPro" id="IPR022764">
    <property type="entry name" value="Peptidase_S54_rhomboid_dom"/>
</dbReference>
<keyword evidence="5 7" id="KW-1133">Transmembrane helix</keyword>
<dbReference type="RefSeq" id="WP_066262179.1">
    <property type="nucleotide sequence ID" value="NZ_JARMAB010000030.1"/>
</dbReference>
<feature type="transmembrane region" description="Helical" evidence="7">
    <location>
        <begin position="265"/>
        <end position="283"/>
    </location>
</feature>
<evidence type="ECO:0000256" key="4">
    <source>
        <dbReference type="ARBA" id="ARBA00022801"/>
    </source>
</evidence>
<dbReference type="Pfam" id="PF01694">
    <property type="entry name" value="Rhomboid"/>
    <property type="match status" value="1"/>
</dbReference>
<dbReference type="GO" id="GO:0006508">
    <property type="term" value="P:proteolysis"/>
    <property type="evidence" value="ECO:0007669"/>
    <property type="project" value="UniProtKB-KW"/>
</dbReference>
<feature type="transmembrane region" description="Helical" evidence="7">
    <location>
        <begin position="369"/>
        <end position="390"/>
    </location>
</feature>
<protein>
    <submittedName>
        <fullName evidence="9">Rhomboid family intramembrane serine protease</fullName>
    </submittedName>
</protein>
<evidence type="ECO:0000256" key="7">
    <source>
        <dbReference type="SAM" id="Phobius"/>
    </source>
</evidence>
<name>A0ABU6MKX1_9BACI</name>
<evidence type="ECO:0000256" key="6">
    <source>
        <dbReference type="ARBA" id="ARBA00023136"/>
    </source>
</evidence>
<feature type="domain" description="Peptidase S54 rhomboid" evidence="8">
    <location>
        <begin position="224"/>
        <end position="358"/>
    </location>
</feature>
<accession>A0ABU6MKX1</accession>
<dbReference type="PANTHER" id="PTHR43731">
    <property type="entry name" value="RHOMBOID PROTEASE"/>
    <property type="match status" value="1"/>
</dbReference>
<organism evidence="9 10">
    <name type="scientific">Heyndrickxia acidicola</name>
    <dbReference type="NCBI Taxonomy" id="209389"/>
    <lineage>
        <taxon>Bacteria</taxon>
        <taxon>Bacillati</taxon>
        <taxon>Bacillota</taxon>
        <taxon>Bacilli</taxon>
        <taxon>Bacillales</taxon>
        <taxon>Bacillaceae</taxon>
        <taxon>Heyndrickxia</taxon>
    </lineage>
</organism>
<comment type="similarity">
    <text evidence="2">Belongs to the peptidase S54 family.</text>
</comment>
<evidence type="ECO:0000259" key="8">
    <source>
        <dbReference type="Pfam" id="PF01694"/>
    </source>
</evidence>
<dbReference type="InterPro" id="IPR050925">
    <property type="entry name" value="Rhomboid_protease_S54"/>
</dbReference>
<feature type="transmembrane region" description="Helical" evidence="7">
    <location>
        <begin position="321"/>
        <end position="338"/>
    </location>
</feature>